<keyword evidence="5" id="KW-0547">Nucleotide-binding</keyword>
<evidence type="ECO:0000313" key="11">
    <source>
        <dbReference type="EMBL" id="CCC82430.1"/>
    </source>
</evidence>
<dbReference type="KEGG" id="ttn:TTX_1809"/>
<keyword evidence="6" id="KW-0378">Hydrolase</keyword>
<dbReference type="InterPro" id="IPR036225">
    <property type="entry name" value="SRP/SRP_N"/>
</dbReference>
<dbReference type="SUPFAM" id="SSF47364">
    <property type="entry name" value="Domain of the SRP/SRP receptor G-proteins"/>
    <property type="match status" value="1"/>
</dbReference>
<evidence type="ECO:0000259" key="10">
    <source>
        <dbReference type="PROSITE" id="PS00300"/>
    </source>
</evidence>
<dbReference type="SMART" id="SM00963">
    <property type="entry name" value="SRP54_N"/>
    <property type="match status" value="1"/>
</dbReference>
<keyword evidence="9 11" id="KW-0675">Receptor</keyword>
<dbReference type="PROSITE" id="PS00300">
    <property type="entry name" value="SRP54"/>
    <property type="match status" value="1"/>
</dbReference>
<comment type="subcellular location">
    <subcellularLocation>
        <location evidence="1">Cell membrane</location>
        <topology evidence="1">Peripheral membrane protein</topology>
        <orientation evidence="1">Cytoplasmic side</orientation>
    </subcellularLocation>
</comment>
<dbReference type="InterPro" id="IPR027417">
    <property type="entry name" value="P-loop_NTPase"/>
</dbReference>
<evidence type="ECO:0000256" key="6">
    <source>
        <dbReference type="ARBA" id="ARBA00022801"/>
    </source>
</evidence>
<dbReference type="PATRIC" id="fig|768679.9.peg.1834"/>
<keyword evidence="12" id="KW-1185">Reference proteome</keyword>
<gene>
    <name evidence="11" type="primary">dpa</name>
    <name evidence="11" type="ordered locus">TTX_1809</name>
</gene>
<dbReference type="InterPro" id="IPR042101">
    <property type="entry name" value="SRP54_N_sf"/>
</dbReference>
<reference evidence="11 12" key="1">
    <citation type="journal article" date="2011" name="PLoS ONE">
        <title>The complete genome sequence of Thermoproteus tenax: a physiologically versatile member of the Crenarchaeota.</title>
        <authorList>
            <person name="Siebers B."/>
            <person name="Zaparty M."/>
            <person name="Raddatz G."/>
            <person name="Tjaden B."/>
            <person name="Albers S.V."/>
            <person name="Bell S.D."/>
            <person name="Blombach F."/>
            <person name="Kletzin A."/>
            <person name="Kyrpides N."/>
            <person name="Lanz C."/>
            <person name="Plagens A."/>
            <person name="Rampp M."/>
            <person name="Rosinus A."/>
            <person name="von Jan M."/>
            <person name="Makarova K.S."/>
            <person name="Klenk H.P."/>
            <person name="Schuster S.C."/>
            <person name="Hensel R."/>
        </authorList>
    </citation>
    <scope>NUCLEOTIDE SEQUENCE [LARGE SCALE GENOMIC DNA]</scope>
    <source>
        <strain evidence="12">ATCC 35583 / DSM 2078 / JCM 9277 / NBRC 100435 / Kra 1</strain>
    </source>
</reference>
<dbReference type="PANTHER" id="PTHR43134:SF1">
    <property type="entry name" value="SIGNAL RECOGNITION PARTICLE RECEPTOR SUBUNIT ALPHA"/>
    <property type="match status" value="1"/>
</dbReference>
<dbReference type="eggNOG" id="arCOG01227">
    <property type="taxonomic scope" value="Archaea"/>
</dbReference>
<dbReference type="OrthoDB" id="372188at2157"/>
<feature type="domain" description="SRP54-type proteins GTP-binding" evidence="10">
    <location>
        <begin position="278"/>
        <end position="291"/>
    </location>
</feature>
<evidence type="ECO:0000256" key="5">
    <source>
        <dbReference type="ARBA" id="ARBA00022741"/>
    </source>
</evidence>
<evidence type="ECO:0000256" key="8">
    <source>
        <dbReference type="ARBA" id="ARBA00023136"/>
    </source>
</evidence>
<proteinExistence type="inferred from homology"/>
<dbReference type="SUPFAM" id="SSF52540">
    <property type="entry name" value="P-loop containing nucleoside triphosphate hydrolases"/>
    <property type="match status" value="1"/>
</dbReference>
<organism evidence="11 12">
    <name type="scientific">Thermoproteus tenax (strain ATCC 35583 / DSM 2078 / JCM 9277 / NBRC 100435 / Kra 1)</name>
    <dbReference type="NCBI Taxonomy" id="768679"/>
    <lineage>
        <taxon>Archaea</taxon>
        <taxon>Thermoproteota</taxon>
        <taxon>Thermoprotei</taxon>
        <taxon>Thermoproteales</taxon>
        <taxon>Thermoproteaceae</taxon>
        <taxon>Thermoproteus</taxon>
    </lineage>
</organism>
<dbReference type="InterPro" id="IPR004390">
    <property type="entry name" value="SR_rcpt_FtsY"/>
</dbReference>
<dbReference type="InterPro" id="IPR013822">
    <property type="entry name" value="Signal_recog_particl_SRP54_hlx"/>
</dbReference>
<keyword evidence="4" id="KW-0963">Cytoplasm</keyword>
<dbReference type="EMBL" id="FN869859">
    <property type="protein sequence ID" value="CCC82430.1"/>
    <property type="molecule type" value="Genomic_DNA"/>
</dbReference>
<dbReference type="GO" id="GO:0003924">
    <property type="term" value="F:GTPase activity"/>
    <property type="evidence" value="ECO:0007669"/>
    <property type="project" value="TreeGrafter"/>
</dbReference>
<dbReference type="NCBIfam" id="TIGR00064">
    <property type="entry name" value="ftsY"/>
    <property type="match status" value="1"/>
</dbReference>
<evidence type="ECO:0000256" key="7">
    <source>
        <dbReference type="ARBA" id="ARBA00023134"/>
    </source>
</evidence>
<dbReference type="GeneID" id="11262696"/>
<evidence type="ECO:0000256" key="1">
    <source>
        <dbReference type="ARBA" id="ARBA00004413"/>
    </source>
</evidence>
<dbReference type="Proteomes" id="UP000002654">
    <property type="component" value="Chromosome"/>
</dbReference>
<dbReference type="GO" id="GO:0005525">
    <property type="term" value="F:GTP binding"/>
    <property type="evidence" value="ECO:0007669"/>
    <property type="project" value="UniProtKB-KW"/>
</dbReference>
<dbReference type="Pfam" id="PF00448">
    <property type="entry name" value="SRP54"/>
    <property type="match status" value="1"/>
</dbReference>
<sequence>MFERLRKTFSRFVDSLVSAVKEDALGEKEVGQLVEDLYMSLVENDVAVEVADAISESLRVRLVGVKVPRFGDREATVKRAVYEALLSVIGDIPDVDFEKEAVALLDKTRPVVVMFLGPNGYGKTTTLAKMAYLFRARGLQSVLAAADTFRAGAREQLEEHGKRLGLRVIGGKYGADPASVAYDAIQHAASRGVPLVLIDTAGRMHTDKNLMEELSKIQRVAQPHFSIFVFDSQLGNEALEIARYYSRYVSIDGMIATKVDSYPKGGSILTFLHVFRRPIYYLGVGQRYEDLVKFKKEEYVAQLVGI</sequence>
<dbReference type="GO" id="GO:0005047">
    <property type="term" value="F:signal recognition particle binding"/>
    <property type="evidence" value="ECO:0007669"/>
    <property type="project" value="TreeGrafter"/>
</dbReference>
<dbReference type="InterPro" id="IPR003593">
    <property type="entry name" value="AAA+_ATPase"/>
</dbReference>
<dbReference type="Gene3D" id="1.20.120.140">
    <property type="entry name" value="Signal recognition particle SRP54, nucleotide-binding domain"/>
    <property type="match status" value="1"/>
</dbReference>
<dbReference type="HOGENOM" id="CLU_009301_3_1_2"/>
<dbReference type="Pfam" id="PF02881">
    <property type="entry name" value="SRP54_N"/>
    <property type="match status" value="1"/>
</dbReference>
<dbReference type="Gene3D" id="3.40.50.300">
    <property type="entry name" value="P-loop containing nucleotide triphosphate hydrolases"/>
    <property type="match status" value="1"/>
</dbReference>
<evidence type="ECO:0000313" key="12">
    <source>
        <dbReference type="Proteomes" id="UP000002654"/>
    </source>
</evidence>
<evidence type="ECO:0000256" key="2">
    <source>
        <dbReference type="ARBA" id="ARBA00008531"/>
    </source>
</evidence>
<dbReference type="PaxDb" id="768679-TTX_1809"/>
<evidence type="ECO:0000256" key="3">
    <source>
        <dbReference type="ARBA" id="ARBA00022475"/>
    </source>
</evidence>
<keyword evidence="8" id="KW-0472">Membrane</keyword>
<dbReference type="GO" id="GO:0005886">
    <property type="term" value="C:plasma membrane"/>
    <property type="evidence" value="ECO:0007669"/>
    <property type="project" value="UniProtKB-SubCell"/>
</dbReference>
<dbReference type="GO" id="GO:0005737">
    <property type="term" value="C:cytoplasm"/>
    <property type="evidence" value="ECO:0007669"/>
    <property type="project" value="UniProtKB-ARBA"/>
</dbReference>
<keyword evidence="3" id="KW-1003">Cell membrane</keyword>
<evidence type="ECO:0000256" key="4">
    <source>
        <dbReference type="ARBA" id="ARBA00022490"/>
    </source>
</evidence>
<name>G4RLI5_THETK</name>
<dbReference type="GO" id="GO:0006614">
    <property type="term" value="P:SRP-dependent cotranslational protein targeting to membrane"/>
    <property type="evidence" value="ECO:0007669"/>
    <property type="project" value="InterPro"/>
</dbReference>
<comment type="similarity">
    <text evidence="2">Belongs to the GTP-binding SRP family.</text>
</comment>
<keyword evidence="7" id="KW-0342">GTP-binding</keyword>
<dbReference type="SMART" id="SM00382">
    <property type="entry name" value="AAA"/>
    <property type="match status" value="1"/>
</dbReference>
<accession>G4RLI5</accession>
<dbReference type="InterPro" id="IPR000897">
    <property type="entry name" value="SRP54_GTPase_dom"/>
</dbReference>
<dbReference type="PANTHER" id="PTHR43134">
    <property type="entry name" value="SIGNAL RECOGNITION PARTICLE RECEPTOR SUBUNIT ALPHA"/>
    <property type="match status" value="1"/>
</dbReference>
<dbReference type="STRING" id="768679.TTX_1809"/>
<dbReference type="AlphaFoldDB" id="G4RLI5"/>
<protein>
    <submittedName>
        <fullName evidence="11">Signal recognition particle receptor (Docking protein)</fullName>
    </submittedName>
</protein>
<dbReference type="SMART" id="SM00962">
    <property type="entry name" value="SRP54"/>
    <property type="match status" value="1"/>
</dbReference>
<evidence type="ECO:0000256" key="9">
    <source>
        <dbReference type="ARBA" id="ARBA00023170"/>
    </source>
</evidence>
<dbReference type="RefSeq" id="WP_014127684.1">
    <property type="nucleotide sequence ID" value="NC_016070.1"/>
</dbReference>